<evidence type="ECO:0000256" key="2">
    <source>
        <dbReference type="ARBA" id="ARBA00003535"/>
    </source>
</evidence>
<dbReference type="Proteomes" id="UP000271031">
    <property type="component" value="Unassembled WGS sequence"/>
</dbReference>
<comment type="caution">
    <text evidence="13">The sequence shown here is derived from an EMBL/GenBank/DDBJ whole genome shotgun (WGS) entry which is preliminary data.</text>
</comment>
<comment type="similarity">
    <text evidence="3">Belongs to the nitronate monooxygenase family. NMO class I subfamily.</text>
</comment>
<evidence type="ECO:0000256" key="3">
    <source>
        <dbReference type="ARBA" id="ARBA00009881"/>
    </source>
</evidence>
<evidence type="ECO:0000256" key="1">
    <source>
        <dbReference type="ARBA" id="ARBA00001917"/>
    </source>
</evidence>
<dbReference type="AlphaFoldDB" id="A0A3M8DWU4"/>
<dbReference type="PANTHER" id="PTHR42747">
    <property type="entry name" value="NITRONATE MONOOXYGENASE-RELATED"/>
    <property type="match status" value="1"/>
</dbReference>
<dbReference type="Pfam" id="PF03060">
    <property type="entry name" value="NMO"/>
    <property type="match status" value="1"/>
</dbReference>
<keyword evidence="8" id="KW-0547">Nucleotide-binding</keyword>
<evidence type="ECO:0000256" key="9">
    <source>
        <dbReference type="ARBA" id="ARBA00023002"/>
    </source>
</evidence>
<keyword evidence="14" id="KW-1185">Reference proteome</keyword>
<evidence type="ECO:0000256" key="7">
    <source>
        <dbReference type="ARBA" id="ARBA00022643"/>
    </source>
</evidence>
<evidence type="ECO:0000256" key="10">
    <source>
        <dbReference type="ARBA" id="ARBA00023033"/>
    </source>
</evidence>
<dbReference type="PANTHER" id="PTHR42747:SF3">
    <property type="entry name" value="NITRONATE MONOOXYGENASE-RELATED"/>
    <property type="match status" value="1"/>
</dbReference>
<comment type="function">
    <text evidence="2">Nitronate monooxygenase that uses molecular oxygen to catalyze the oxidative denitrification of alkyl nitronates. Acts on propionate 3-nitronate (P3N), the presumed physiological substrate. Probably functions in the detoxification of P3N, a metabolic poison produced by plants and fungi as a defense mechanism.</text>
</comment>
<evidence type="ECO:0000256" key="8">
    <source>
        <dbReference type="ARBA" id="ARBA00022741"/>
    </source>
</evidence>
<evidence type="ECO:0000256" key="12">
    <source>
        <dbReference type="ARBA" id="ARBA00049401"/>
    </source>
</evidence>
<evidence type="ECO:0000313" key="14">
    <source>
        <dbReference type="Proteomes" id="UP000271031"/>
    </source>
</evidence>
<dbReference type="GO" id="GO:0018580">
    <property type="term" value="F:nitronate monooxygenase activity"/>
    <property type="evidence" value="ECO:0007669"/>
    <property type="project" value="InterPro"/>
</dbReference>
<evidence type="ECO:0000313" key="13">
    <source>
        <dbReference type="EMBL" id="RNB91457.1"/>
    </source>
</evidence>
<keyword evidence="5" id="KW-0216">Detoxification</keyword>
<dbReference type="GO" id="GO:0009636">
    <property type="term" value="P:response to toxic substance"/>
    <property type="evidence" value="ECO:0007669"/>
    <property type="project" value="UniProtKB-KW"/>
</dbReference>
<evidence type="ECO:0000256" key="11">
    <source>
        <dbReference type="ARBA" id="ARBA00031155"/>
    </source>
</evidence>
<dbReference type="SUPFAM" id="SSF51412">
    <property type="entry name" value="Inosine monophosphate dehydrogenase (IMPDH)"/>
    <property type="match status" value="1"/>
</dbReference>
<dbReference type="Gene3D" id="3.20.20.70">
    <property type="entry name" value="Aldolase class I"/>
    <property type="match status" value="1"/>
</dbReference>
<dbReference type="InterPro" id="IPR004136">
    <property type="entry name" value="NMO"/>
</dbReference>
<proteinExistence type="inferred from homology"/>
<dbReference type="EMBL" id="RHHQ01000005">
    <property type="protein sequence ID" value="RNB91457.1"/>
    <property type="molecule type" value="Genomic_DNA"/>
</dbReference>
<dbReference type="CDD" id="cd04730">
    <property type="entry name" value="NPD_like"/>
    <property type="match status" value="1"/>
</dbReference>
<dbReference type="FunFam" id="3.20.20.70:FF:000154">
    <property type="entry name" value="Probable nitronate monooxygenase"/>
    <property type="match status" value="1"/>
</dbReference>
<protein>
    <recommendedName>
        <fullName evidence="4">Probable nitronate monooxygenase</fullName>
    </recommendedName>
    <alternativeName>
        <fullName evidence="11">Propionate 3-nitronate monooxygenase</fullName>
    </alternativeName>
</protein>
<name>A0A3M8DWU4_9BACL</name>
<evidence type="ECO:0000256" key="4">
    <source>
        <dbReference type="ARBA" id="ARBA00013457"/>
    </source>
</evidence>
<dbReference type="InterPro" id="IPR013785">
    <property type="entry name" value="Aldolase_TIM"/>
</dbReference>
<keyword evidence="7" id="KW-0288">FMN</keyword>
<dbReference type="GO" id="GO:0000166">
    <property type="term" value="F:nucleotide binding"/>
    <property type="evidence" value="ECO:0007669"/>
    <property type="project" value="UniProtKB-KW"/>
</dbReference>
<comment type="cofactor">
    <cofactor evidence="1">
        <name>FMN</name>
        <dbReference type="ChEBI" id="CHEBI:58210"/>
    </cofactor>
</comment>
<keyword evidence="6" id="KW-0285">Flavoprotein</keyword>
<accession>A0A3M8DWU4</accession>
<dbReference type="OrthoDB" id="9778912at2"/>
<keyword evidence="10 13" id="KW-0503">Monooxygenase</keyword>
<comment type="catalytic activity">
    <reaction evidence="12">
        <text>3 propionate 3-nitronate + 3 O2 + H2O = 3 3-oxopropanoate + 2 nitrate + nitrite + H2O2 + 3 H(+)</text>
        <dbReference type="Rhea" id="RHEA:57332"/>
        <dbReference type="ChEBI" id="CHEBI:15377"/>
        <dbReference type="ChEBI" id="CHEBI:15378"/>
        <dbReference type="ChEBI" id="CHEBI:15379"/>
        <dbReference type="ChEBI" id="CHEBI:16240"/>
        <dbReference type="ChEBI" id="CHEBI:16301"/>
        <dbReference type="ChEBI" id="CHEBI:17632"/>
        <dbReference type="ChEBI" id="CHEBI:33190"/>
        <dbReference type="ChEBI" id="CHEBI:136067"/>
    </reaction>
</comment>
<reference evidence="13 14" key="1">
    <citation type="submission" date="2018-10" db="EMBL/GenBank/DDBJ databases">
        <title>Phylogenomics of Brevibacillus.</title>
        <authorList>
            <person name="Dunlap C."/>
        </authorList>
    </citation>
    <scope>NUCLEOTIDE SEQUENCE [LARGE SCALE GENOMIC DNA]</scope>
    <source>
        <strain evidence="13 14">JCM 15716</strain>
    </source>
</reference>
<keyword evidence="9" id="KW-0560">Oxidoreductase</keyword>
<gene>
    <name evidence="13" type="ORF">EDM56_05320</name>
</gene>
<sequence>MDRMFATRFCEVFSVKLPIVQAGMAGGITSPELVAAVSEAGGLGTLAGAYVKPDALRQSIREVKQLTKKPFGVNLLLFEETVPSEVSGDLVDWLNKMRDEVGLSPWNGELPQSKEDLDECFAVIVEEQVPVFSCAFQSPGKYGRAAKQAGMKLIGMATTLEEARMLQAENVDAIVAQGGEAGGHRGTFQPGNEGDGACIGTMPLVSLVADSLPDMPIIAAGGIMDGRGLLAALSLGADAAQLGTRFLVCRESLAHPAYQEMLLHAKETDTRVTRAFSGRPARGLNNRLIESAQMEKLQALPYPVQNALTREIRAAAARLNKPEYMSLWAGQGVAMLRQTQGAAEIINDIMDQANAAWERMIQLRRGR</sequence>
<organism evidence="13 14">
    <name type="scientific">Brevibacillus fluminis</name>
    <dbReference type="NCBI Taxonomy" id="511487"/>
    <lineage>
        <taxon>Bacteria</taxon>
        <taxon>Bacillati</taxon>
        <taxon>Bacillota</taxon>
        <taxon>Bacilli</taxon>
        <taxon>Bacillales</taxon>
        <taxon>Paenibacillaceae</taxon>
        <taxon>Brevibacillus</taxon>
    </lineage>
</organism>
<evidence type="ECO:0000256" key="6">
    <source>
        <dbReference type="ARBA" id="ARBA00022630"/>
    </source>
</evidence>
<evidence type="ECO:0000256" key="5">
    <source>
        <dbReference type="ARBA" id="ARBA00022575"/>
    </source>
</evidence>